<gene>
    <name evidence="1" type="primary">PARPA_08326.1 scaffold 32756</name>
</gene>
<name>A0A0B7N709_9FUNG</name>
<dbReference type="OrthoDB" id="2277573at2759"/>
<organism evidence="1 2">
    <name type="scientific">Parasitella parasitica</name>
    <dbReference type="NCBI Taxonomy" id="35722"/>
    <lineage>
        <taxon>Eukaryota</taxon>
        <taxon>Fungi</taxon>
        <taxon>Fungi incertae sedis</taxon>
        <taxon>Mucoromycota</taxon>
        <taxon>Mucoromycotina</taxon>
        <taxon>Mucoromycetes</taxon>
        <taxon>Mucorales</taxon>
        <taxon>Mucorineae</taxon>
        <taxon>Mucoraceae</taxon>
        <taxon>Parasitella</taxon>
    </lineage>
</organism>
<reference evidence="1 2" key="1">
    <citation type="submission" date="2014-09" db="EMBL/GenBank/DDBJ databases">
        <authorList>
            <person name="Ellenberger Sabrina"/>
        </authorList>
    </citation>
    <scope>NUCLEOTIDE SEQUENCE [LARGE SCALE GENOMIC DNA]</scope>
    <source>
        <strain evidence="1 2">CBS 412.66</strain>
    </source>
</reference>
<dbReference type="AlphaFoldDB" id="A0A0B7N709"/>
<proteinExistence type="predicted"/>
<protein>
    <submittedName>
        <fullName evidence="1">Uncharacterized protein</fullName>
    </submittedName>
</protein>
<keyword evidence="2" id="KW-1185">Reference proteome</keyword>
<dbReference type="EMBL" id="LN731032">
    <property type="protein sequence ID" value="CEP14163.1"/>
    <property type="molecule type" value="Genomic_DNA"/>
</dbReference>
<evidence type="ECO:0000313" key="2">
    <source>
        <dbReference type="Proteomes" id="UP000054107"/>
    </source>
</evidence>
<dbReference type="Proteomes" id="UP000054107">
    <property type="component" value="Unassembled WGS sequence"/>
</dbReference>
<accession>A0A0B7N709</accession>
<evidence type="ECO:0000313" key="1">
    <source>
        <dbReference type="EMBL" id="CEP14163.1"/>
    </source>
</evidence>
<sequence length="125" mass="13739">MTFVPERFVQIQHDLAAQARQVDQLSNASAAPANNDLASQVATINANVTLLHSEYQAMNSRFTSSRVINGGRDSFEQAQPATPLFAANEKAQLSSDEKPVLERDAQIPFYALHRNHNSVQDLGMS</sequence>